<gene>
    <name evidence="2" type="ORF">G6048_02965</name>
</gene>
<keyword evidence="3" id="KW-1185">Reference proteome</keyword>
<organism evidence="2 3">
    <name type="scientific">Streptomyces ureilyticus</name>
    <dbReference type="NCBI Taxonomy" id="1775131"/>
    <lineage>
        <taxon>Bacteria</taxon>
        <taxon>Bacillati</taxon>
        <taxon>Actinomycetota</taxon>
        <taxon>Actinomycetes</taxon>
        <taxon>Kitasatosporales</taxon>
        <taxon>Streptomycetaceae</taxon>
        <taxon>Streptomyces</taxon>
    </lineage>
</organism>
<comment type="caution">
    <text evidence="2">The sequence shown here is derived from an EMBL/GenBank/DDBJ whole genome shotgun (WGS) entry which is preliminary data.</text>
</comment>
<dbReference type="RefSeq" id="WP_165337826.1">
    <property type="nucleotide sequence ID" value="NZ_JAAKZX010000006.1"/>
</dbReference>
<keyword evidence="1" id="KW-1133">Transmembrane helix</keyword>
<feature type="transmembrane region" description="Helical" evidence="1">
    <location>
        <begin position="17"/>
        <end position="36"/>
    </location>
</feature>
<keyword evidence="1" id="KW-0472">Membrane</keyword>
<evidence type="ECO:0000256" key="1">
    <source>
        <dbReference type="SAM" id="Phobius"/>
    </source>
</evidence>
<proteinExistence type="predicted"/>
<accession>A0ABX0DHX4</accession>
<evidence type="ECO:0000313" key="2">
    <source>
        <dbReference type="EMBL" id="NGO41167.1"/>
    </source>
</evidence>
<dbReference type="EMBL" id="JAAKZX010000006">
    <property type="protein sequence ID" value="NGO41167.1"/>
    <property type="molecule type" value="Genomic_DNA"/>
</dbReference>
<sequence length="45" mass="4855">MIVQMANMPASTLQPSALWSDLGLIGAIVFLVLLCVGPRKKREGE</sequence>
<dbReference type="Proteomes" id="UP001518140">
    <property type="component" value="Unassembled WGS sequence"/>
</dbReference>
<protein>
    <submittedName>
        <fullName evidence="2">Uncharacterized protein</fullName>
    </submittedName>
</protein>
<evidence type="ECO:0000313" key="3">
    <source>
        <dbReference type="Proteomes" id="UP001518140"/>
    </source>
</evidence>
<keyword evidence="1" id="KW-0812">Transmembrane</keyword>
<name>A0ABX0DHX4_9ACTN</name>
<reference evidence="2 3" key="1">
    <citation type="submission" date="2020-02" db="EMBL/GenBank/DDBJ databases">
        <title>Whole-genome analyses of novel actinobacteria.</title>
        <authorList>
            <person name="Sahin N."/>
            <person name="Tokatli A."/>
        </authorList>
    </citation>
    <scope>NUCLEOTIDE SEQUENCE [LARGE SCALE GENOMIC DNA]</scope>
    <source>
        <strain evidence="2 3">YC419</strain>
    </source>
</reference>